<keyword evidence="1" id="KW-1133">Transmembrane helix</keyword>
<name>A0A285K1U5_9ACTN</name>
<evidence type="ECO:0000313" key="2">
    <source>
        <dbReference type="EMBL" id="SNY66554.1"/>
    </source>
</evidence>
<dbReference type="Proteomes" id="UP000219612">
    <property type="component" value="Unassembled WGS sequence"/>
</dbReference>
<keyword evidence="3" id="KW-1185">Reference proteome</keyword>
<keyword evidence="1" id="KW-0472">Membrane</keyword>
<protein>
    <submittedName>
        <fullName evidence="2">Uncharacterized protein</fullName>
    </submittedName>
</protein>
<evidence type="ECO:0000256" key="1">
    <source>
        <dbReference type="SAM" id="Phobius"/>
    </source>
</evidence>
<dbReference type="EMBL" id="OBDY01000030">
    <property type="protein sequence ID" value="SNY66554.1"/>
    <property type="molecule type" value="Genomic_DNA"/>
</dbReference>
<keyword evidence="1" id="KW-0812">Transmembrane</keyword>
<dbReference type="AlphaFoldDB" id="A0A285K1U5"/>
<sequence length="276" mass="29425">MTEQHEDQLRVVFEKYSNQTPDPAAVYARVEELAGKYKRRRRGAYAAGGAVLGAGLIAGVLNLPTFLPSDPANTGGATLPAAAPAVSPSASSAPSEADLQNYWKAYFEAGYGYNDALKLAKLWKLGDNAGDAKAEAGRRLLLGETLPIKPSPDPEVTGPSSEEIEKNQKQFDAFFNAGYTWDEAEKLAKIWKMADPSDAKVEAGKRLIAGETLPVAPTPANVAAAKEAKNVNAFFAKGYDYDDAVKLGKLWKISTGDAKAEAGKRILAGQTLPIQP</sequence>
<evidence type="ECO:0000313" key="3">
    <source>
        <dbReference type="Proteomes" id="UP000219612"/>
    </source>
</evidence>
<feature type="transmembrane region" description="Helical" evidence="1">
    <location>
        <begin position="43"/>
        <end position="63"/>
    </location>
</feature>
<dbReference type="RefSeq" id="WP_097327566.1">
    <property type="nucleotide sequence ID" value="NZ_OBDY01000030.1"/>
</dbReference>
<gene>
    <name evidence="2" type="ORF">SAMN05421748_13064</name>
</gene>
<reference evidence="3" key="1">
    <citation type="submission" date="2017-09" db="EMBL/GenBank/DDBJ databases">
        <authorList>
            <person name="Varghese N."/>
            <person name="Submissions S."/>
        </authorList>
    </citation>
    <scope>NUCLEOTIDE SEQUENCE [LARGE SCALE GENOMIC DNA]</scope>
    <source>
        <strain evidence="3">CGMCC 4.6857</strain>
    </source>
</reference>
<dbReference type="OrthoDB" id="3292271at2"/>
<proteinExistence type="predicted"/>
<organism evidence="2 3">
    <name type="scientific">Paractinoplanes atraurantiacus</name>
    <dbReference type="NCBI Taxonomy" id="1036182"/>
    <lineage>
        <taxon>Bacteria</taxon>
        <taxon>Bacillati</taxon>
        <taxon>Actinomycetota</taxon>
        <taxon>Actinomycetes</taxon>
        <taxon>Micromonosporales</taxon>
        <taxon>Micromonosporaceae</taxon>
        <taxon>Paractinoplanes</taxon>
    </lineage>
</organism>
<accession>A0A285K1U5</accession>